<dbReference type="EMBL" id="JAACNO010001447">
    <property type="protein sequence ID" value="KAF4140518.1"/>
    <property type="molecule type" value="Genomic_DNA"/>
</dbReference>
<gene>
    <name evidence="2" type="ORF">GN958_ATG10237</name>
</gene>
<feature type="region of interest" description="Disordered" evidence="1">
    <location>
        <begin position="116"/>
        <end position="139"/>
    </location>
</feature>
<name>A0A8S9UQE3_PHYIN</name>
<evidence type="ECO:0000256" key="1">
    <source>
        <dbReference type="SAM" id="MobiDB-lite"/>
    </source>
</evidence>
<proteinExistence type="predicted"/>
<reference evidence="2" key="1">
    <citation type="submission" date="2020-03" db="EMBL/GenBank/DDBJ databases">
        <title>Hybrid Assembly of Korean Phytophthora infestans isolates.</title>
        <authorList>
            <person name="Prokchorchik M."/>
            <person name="Lee Y."/>
            <person name="Seo J."/>
            <person name="Cho J.-H."/>
            <person name="Park Y.-E."/>
            <person name="Jang D.-C."/>
            <person name="Im J.-S."/>
            <person name="Choi J.-G."/>
            <person name="Park H.-J."/>
            <person name="Lee G.-B."/>
            <person name="Lee Y.-G."/>
            <person name="Hong S.-Y."/>
            <person name="Cho K."/>
            <person name="Sohn K.H."/>
        </authorList>
    </citation>
    <scope>NUCLEOTIDE SEQUENCE</scope>
    <source>
        <strain evidence="2">KR_2_A2</strain>
    </source>
</reference>
<protein>
    <submittedName>
        <fullName evidence="2">Putative Uma2 domain-containing protein</fullName>
    </submittedName>
</protein>
<sequence length="191" mass="20835">MTTSKTADEIRGVMDALKLEVIATYFDQDDDELDPYVVCEGVSIAAFNEYVGDGEGLRIPLRFLALNDGRIVIVELPTKVHESTAFEFLSEFLAATGNRREVGKCGSMTARIAGNPNKEADTSFGPKRTTLNRTPAPRTPHRYRLGDTGCGGWKISDVGESGSSCSMVVRLQWNPVYSPAENQSSNAIRAL</sequence>
<evidence type="ECO:0000313" key="3">
    <source>
        <dbReference type="Proteomes" id="UP000704712"/>
    </source>
</evidence>
<organism evidence="2 3">
    <name type="scientific">Phytophthora infestans</name>
    <name type="common">Potato late blight agent</name>
    <name type="synonym">Botrytis infestans</name>
    <dbReference type="NCBI Taxonomy" id="4787"/>
    <lineage>
        <taxon>Eukaryota</taxon>
        <taxon>Sar</taxon>
        <taxon>Stramenopiles</taxon>
        <taxon>Oomycota</taxon>
        <taxon>Peronosporomycetes</taxon>
        <taxon>Peronosporales</taxon>
        <taxon>Peronosporaceae</taxon>
        <taxon>Phytophthora</taxon>
    </lineage>
</organism>
<dbReference type="Proteomes" id="UP000704712">
    <property type="component" value="Unassembled WGS sequence"/>
</dbReference>
<accession>A0A8S9UQE3</accession>
<dbReference type="AlphaFoldDB" id="A0A8S9UQE3"/>
<evidence type="ECO:0000313" key="2">
    <source>
        <dbReference type="EMBL" id="KAF4140518.1"/>
    </source>
</evidence>
<comment type="caution">
    <text evidence="2">The sequence shown here is derived from an EMBL/GenBank/DDBJ whole genome shotgun (WGS) entry which is preliminary data.</text>
</comment>